<comment type="similarity">
    <text evidence="2">Belongs to the CRISP family.</text>
</comment>
<evidence type="ECO:0000313" key="13">
    <source>
        <dbReference type="Proteomes" id="UP001190640"/>
    </source>
</evidence>
<feature type="compositionally biased region" description="Pro residues" evidence="10">
    <location>
        <begin position="441"/>
        <end position="460"/>
    </location>
</feature>
<dbReference type="CTD" id="221476"/>
<dbReference type="FunFam" id="3.40.33.10:FF:000011">
    <property type="entry name" value="Peptidase inhibitor 16"/>
    <property type="match status" value="1"/>
</dbReference>
<evidence type="ECO:0000256" key="11">
    <source>
        <dbReference type="SAM" id="SignalP"/>
    </source>
</evidence>
<evidence type="ECO:0000313" key="14">
    <source>
        <dbReference type="RefSeq" id="XP_054837308.1"/>
    </source>
</evidence>
<feature type="region of interest" description="Disordered" evidence="10">
    <location>
        <begin position="325"/>
        <end position="487"/>
    </location>
</feature>
<name>A0AA97JFN1_EUBMA</name>
<feature type="compositionally biased region" description="Polar residues" evidence="10">
    <location>
        <begin position="366"/>
        <end position="375"/>
    </location>
</feature>
<evidence type="ECO:0000256" key="2">
    <source>
        <dbReference type="ARBA" id="ARBA00009923"/>
    </source>
</evidence>
<dbReference type="Proteomes" id="UP001190640">
    <property type="component" value="Chromosome 5"/>
</dbReference>
<evidence type="ECO:0000256" key="1">
    <source>
        <dbReference type="ARBA" id="ARBA00004613"/>
    </source>
</evidence>
<dbReference type="KEGG" id="emc:129331014"/>
<dbReference type="GeneID" id="129331014"/>
<evidence type="ECO:0000256" key="9">
    <source>
        <dbReference type="ARBA" id="ARBA00074449"/>
    </source>
</evidence>
<reference evidence="14" key="1">
    <citation type="submission" date="2025-08" db="UniProtKB">
        <authorList>
            <consortium name="RefSeq"/>
        </authorList>
    </citation>
    <scope>IDENTIFICATION</scope>
    <source>
        <tissue evidence="14">Blood</tissue>
    </source>
</reference>
<dbReference type="Gene3D" id="3.40.33.10">
    <property type="entry name" value="CAP"/>
    <property type="match status" value="1"/>
</dbReference>
<dbReference type="GO" id="GO:0005576">
    <property type="term" value="C:extracellular region"/>
    <property type="evidence" value="ECO:0007669"/>
    <property type="project" value="UniProtKB-SubCell"/>
</dbReference>
<evidence type="ECO:0000259" key="12">
    <source>
        <dbReference type="SMART" id="SM00198"/>
    </source>
</evidence>
<evidence type="ECO:0000256" key="5">
    <source>
        <dbReference type="ARBA" id="ARBA00022729"/>
    </source>
</evidence>
<dbReference type="InterPro" id="IPR014044">
    <property type="entry name" value="CAP_dom"/>
</dbReference>
<dbReference type="InterPro" id="IPR018244">
    <property type="entry name" value="Allrgn_V5/Tpx1_CS"/>
</dbReference>
<feature type="chain" id="PRO_5041654468" description="Peptidase inhibitor 16" evidence="11">
    <location>
        <begin position="28"/>
        <end position="583"/>
    </location>
</feature>
<evidence type="ECO:0000256" key="3">
    <source>
        <dbReference type="ARBA" id="ARBA00022525"/>
    </source>
</evidence>
<dbReference type="SMART" id="SM00198">
    <property type="entry name" value="SCP"/>
    <property type="match status" value="1"/>
</dbReference>
<feature type="region of interest" description="Disordered" evidence="10">
    <location>
        <begin position="218"/>
        <end position="303"/>
    </location>
</feature>
<dbReference type="InterPro" id="IPR001283">
    <property type="entry name" value="CRISP-related"/>
</dbReference>
<dbReference type="CDD" id="cd05559">
    <property type="entry name" value="CAP_PI16_HrTT-1"/>
    <property type="match status" value="1"/>
</dbReference>
<dbReference type="PROSITE" id="PS01010">
    <property type="entry name" value="CRISP_2"/>
    <property type="match status" value="1"/>
</dbReference>
<feature type="compositionally biased region" description="Polar residues" evidence="10">
    <location>
        <begin position="218"/>
        <end position="237"/>
    </location>
</feature>
<dbReference type="RefSeq" id="XP_054837308.1">
    <property type="nucleotide sequence ID" value="XM_054981333.1"/>
</dbReference>
<proteinExistence type="inferred from homology"/>
<gene>
    <name evidence="14" type="primary">PI16</name>
</gene>
<feature type="domain" description="SCP" evidence="12">
    <location>
        <begin position="31"/>
        <end position="172"/>
    </location>
</feature>
<dbReference type="GO" id="GO:0030414">
    <property type="term" value="F:peptidase inhibitor activity"/>
    <property type="evidence" value="ECO:0007669"/>
    <property type="project" value="UniProtKB-KW"/>
</dbReference>
<dbReference type="Pfam" id="PF00188">
    <property type="entry name" value="CAP"/>
    <property type="match status" value="1"/>
</dbReference>
<dbReference type="PRINTS" id="PR00837">
    <property type="entry name" value="V5TPXLIKE"/>
</dbReference>
<comment type="function">
    <text evidence="7">May inhibit cardiomyocyte growth.</text>
</comment>
<organism evidence="13 14">
    <name type="scientific">Eublepharis macularius</name>
    <name type="common">Leopard gecko</name>
    <name type="synonym">Cyrtodactylus macularius</name>
    <dbReference type="NCBI Taxonomy" id="481883"/>
    <lineage>
        <taxon>Eukaryota</taxon>
        <taxon>Metazoa</taxon>
        <taxon>Chordata</taxon>
        <taxon>Craniata</taxon>
        <taxon>Vertebrata</taxon>
        <taxon>Euteleostomi</taxon>
        <taxon>Lepidosauria</taxon>
        <taxon>Squamata</taxon>
        <taxon>Bifurcata</taxon>
        <taxon>Gekkota</taxon>
        <taxon>Eublepharidae</taxon>
        <taxon>Eublepharinae</taxon>
        <taxon>Eublepharis</taxon>
    </lineage>
</organism>
<accession>A0AA97JFN1</accession>
<evidence type="ECO:0000256" key="7">
    <source>
        <dbReference type="ARBA" id="ARBA00058129"/>
    </source>
</evidence>
<evidence type="ECO:0000256" key="6">
    <source>
        <dbReference type="ARBA" id="ARBA00023180"/>
    </source>
</evidence>
<comment type="subunit">
    <text evidence="8">Interacts with PSP94/MSMB.</text>
</comment>
<feature type="compositionally biased region" description="Polar residues" evidence="10">
    <location>
        <begin position="331"/>
        <end position="344"/>
    </location>
</feature>
<feature type="compositionally biased region" description="Pro residues" evidence="10">
    <location>
        <begin position="410"/>
        <end position="425"/>
    </location>
</feature>
<evidence type="ECO:0000256" key="8">
    <source>
        <dbReference type="ARBA" id="ARBA00063504"/>
    </source>
</evidence>
<comment type="subcellular location">
    <subcellularLocation>
        <location evidence="1">Secreted</location>
    </subcellularLocation>
</comment>
<dbReference type="AlphaFoldDB" id="A0AA97JFN1"/>
<dbReference type="PANTHER" id="PTHR10334">
    <property type="entry name" value="CYSTEINE-RICH SECRETORY PROTEIN-RELATED"/>
    <property type="match status" value="1"/>
</dbReference>
<keyword evidence="6" id="KW-0325">Glycoprotein</keyword>
<feature type="signal peptide" evidence="11">
    <location>
        <begin position="1"/>
        <end position="27"/>
    </location>
</feature>
<dbReference type="PROSITE" id="PS01009">
    <property type="entry name" value="CRISP_1"/>
    <property type="match status" value="1"/>
</dbReference>
<evidence type="ECO:0000256" key="4">
    <source>
        <dbReference type="ARBA" id="ARBA00022690"/>
    </source>
</evidence>
<evidence type="ECO:0000256" key="10">
    <source>
        <dbReference type="SAM" id="MobiDB-lite"/>
    </source>
</evidence>
<protein>
    <recommendedName>
        <fullName evidence="9">Peptidase inhibitor 16</fullName>
    </recommendedName>
</protein>
<dbReference type="SUPFAM" id="SSF55797">
    <property type="entry name" value="PR-1-like"/>
    <property type="match status" value="1"/>
</dbReference>
<keyword evidence="3" id="KW-0964">Secreted</keyword>
<keyword evidence="4" id="KW-0646">Protease inhibitor</keyword>
<sequence length="583" mass="63286">MLSSGLRIPLLLLLLLLVLTAMELSWSLTEEDKQLIVDLHNQYRSKVSPPAADMLKMSWDPELETFAKDYATKCIWEHNADRGWRGENLFAMSGDLTVKTAVEEWYNEYPHYNMTTSICAEGQMCGHYTQVVWASSERIGCGTEFCKTLEVLNETDMHLVVCNYQPPGNVKGRKPYKEGSPCSMCPDGYSCQDTLCVSSVGNMSSPGPTGVESIVITTESPKSISITTGPASTSSESPKPITDAEAEFPTATEPTSSLEPTSDMDLETSPESQTKGTDATLTTGFAPHMNLDLTPSPASPETGTTQVFYSELSASDGLITSEASMKKVEQPPTTVEPLQSTPKASLTPKLPSTPKIPSPSKPPTTVETLQSTPKVSLTPKLPSTPKIPSPSKPPTTVETLQSTPKASPTPKLPSTPKIPSPPKPPTTVETLQSTPKASPTPKLPSTPKIPSPPKPPFHPKPPYHPKPPFHPKPSYPKPASISKSPARHRLAAYSKAIKGLNQAVQSSSGKAAHLSVCLPCLGCKQISEPEEIKTALKELTFRYPYAPCFSPLPRWRRHSKCSWCGRTWGHALTRASPYWLKSS</sequence>
<feature type="compositionally biased region" description="Polar residues" evidence="10">
    <location>
        <begin position="269"/>
        <end position="283"/>
    </location>
</feature>
<keyword evidence="13" id="KW-1185">Reference proteome</keyword>
<dbReference type="InterPro" id="IPR035940">
    <property type="entry name" value="CAP_sf"/>
</dbReference>
<keyword evidence="5 11" id="KW-0732">Signal</keyword>